<accession>K9P4D8</accession>
<keyword evidence="3" id="KW-0106">Calcium</keyword>
<feature type="domain" description="Calx-beta" evidence="6">
    <location>
        <begin position="3771"/>
        <end position="3871"/>
    </location>
</feature>
<feature type="domain" description="Calx-beta" evidence="6">
    <location>
        <begin position="2413"/>
        <end position="2512"/>
    </location>
</feature>
<dbReference type="eggNOG" id="COG3210">
    <property type="taxonomic scope" value="Bacteria"/>
</dbReference>
<dbReference type="GO" id="GO:0016020">
    <property type="term" value="C:membrane"/>
    <property type="evidence" value="ECO:0007669"/>
    <property type="project" value="InterPro"/>
</dbReference>
<dbReference type="SMART" id="SM00560">
    <property type="entry name" value="LamGL"/>
    <property type="match status" value="1"/>
</dbReference>
<evidence type="ECO:0000256" key="1">
    <source>
        <dbReference type="ARBA" id="ARBA00022729"/>
    </source>
</evidence>
<protein>
    <submittedName>
        <fullName evidence="8">Type 1 secretion C-terminal target domain (VC_A0849 subclass)</fullName>
    </submittedName>
</protein>
<evidence type="ECO:0000313" key="9">
    <source>
        <dbReference type="Proteomes" id="UP000010388"/>
    </source>
</evidence>
<keyword evidence="4" id="KW-0813">Transport</keyword>
<name>K9P4D8_CYAGP</name>
<feature type="domain" description="Calx-beta" evidence="6">
    <location>
        <begin position="1827"/>
        <end position="1928"/>
    </location>
</feature>
<sequence length="4028" mass="400571">MATRTWDGGAATDLWNLADNWDTNVIPSNGDDIVIAPGFGTTIFNGSSPLASLAVTSLDSGSNLTVSGGLLSVSGTASFAAALSITGGTLELNGSSSINTFAQSSGSLSGTGTVTITGPSTITFGDHRGSGTTILQGPTTISGSGLRLDGGRTLQNENTLTWSGGQILFNNTFTGGSGGPGSGTINNIAGATFTASGDSASSIAASSFGVSDDGTDALFTNAGTFRKSSSSATNITTVGVLFNNSGTVDVQTGSLNLSGGGIHTGNFTGLAGIINFSGGTHQLNAGSSITTQNVNFGGSGTTTINGTYNVSGSTGMSGGNASINGTLTSLGSALNIFGGILNLNASNATVATLTQISGGLAGTGNLTVTGAATITFGDHRGSGTTILQGPSTISGSGFRLDGGRTLRNENILTWSGGAIVFNNTFTGGSGGPGSGTINNIAGATFIASGNSAASIFASNFSAGDNGADALFTNAGAFRKSDSADNNTTAVDVVFNNTGTVDVLTGILDLTNGGTHTGNFTGTAGTIGFGGGTHLLNASSNLTTQNVRFSGSGTTTINGTYNVAGTTSLTAGSASIGGTLTSLGAALNISAGLLNLNASNASVGTLTQSGGGLDGTGTLTVTGAATITYGDHRGTGTTILHGPTTISSSGFRLDGGRTLRNQNILTWSGGQINLNNTFTGGSGGPGSGAINNIAGATFIASGNSATSIAASSFSVSDNGSDALFTNAGTFRKSGSSDTSTTTVDVIFDNTGTVDVLTGILNLTNGGTHTGNFAVAAGAVIGFGGGTHQINAGTITSPGTVRLSGSTTVNLNTAYAIAGTTEIQSGSLNLLGGNASTGALIQSGGTVAGTGDFTVSGGSAFSSGDHRGNGTTILQGPATISSGGLRLDGGRTLRNQNTLTWSAGQILFNNNINGTSIPGSGTINNIAGATFIASGNGANSIAVSNFSAGDNGSDALFTNAGTFRKSGSSDTSTTTVDVIFDNTGTVDVLTGILNLTNGGTHTGNFAVAAGAVLGFGGGTHQINAGTITSPGTVRLSGSTTVNLNTAYAIAGTTEIQSGSLNLLGGNASTGALIQSGGTVAGTGDFTVSGGSAFSSGDHRGNGTTILQGPATISSGGLRLDGGRTLRNQNTLTWSAGQILFNNNINGTSIPGSGTINNIAGATFIASGNGATSIAASNFSAGDNGSDALFTNAGTFRKTGSNDTSTTTVDVTFNNTGTVDVDTGILDLRNGGTHSGNFDVAAGTVLGFGGGTHRLTGGTATGSGTLRLSTGVLDITNPYTVASAFSMTNGSVQGADLTLSGPASFTFGDHRGSGTTILQGPTTISGSGFRLDGGRTLRNQNTLTWSAGQILFNNNVNGTSIPTSGTINNSAGATFIASGDSAFSITASNFGAGDDGADALFTNAGTFRKSGSIATSTTTVDVAFNNTGLVEVLSGNLNFSNFNQTAGETRLTGGTLLSFNNINITGGILSGQGIIDINNSGIDTLNLDNSRITPGTGVNDYKTLTIEGNLQGSGDSSVDIEIGSLTSFDVLNIINAANFITGDRINITTAVGFTPNAGDSFRVLTYGSAPADLASRLQFTNLFISPTLSYQPIFNTNDVTLQVVQTAAPGSFSINNASVVEGNGGTRTIVFTVSLDNAVAGGASVSYATANGTATAGVDYAATSGTLNFTGIAGETQTISVTVNGDSLVELNESFLVNLSNPTNGALIADGQGVGTITNDDAATLNIFNVVQSEGNTGTTEFLFNVSLTAAVDVPISVDFATNNNTATLADNDFQAASGTLNFSGTAGETRQISINVVGDTNVESNENFFVNLSNLQAGGRNVSLGASQGVGTIVNDDVAALPTITLAVSPASVLENGATNLVYTFTRTGATTNPLTVDYTIGGSATNGTDYGLIPASVSFAAGSATATVTVDPTGDAVVEANETVSLTLAANAAYSIGTAGAVIGTISNDDTAGITVTTGPEGFRPKRLTTTEGTTDPTVIAAWRFDETSGSTAFAAAGTVNGSLLGNASFSAGGLSGGAVTMSTAGNGFVDMGNNFSFGNTNSTFSLVSWVKLQSGDTNGYIVAGRHQAGAIAGYFNGINNTNSGSGEVTGGAIHYQSYPNPVSTNLGLNDGNWHQIIGVHDFNAGSLAQSRLYVNGELVDTEGYTGFNSSLANFSVGGILNAAGTQMIGALTGTVDEVSIWSRALTASDARYLYANPGALAVTPSFTVVLNSQPTADVTIGISSSDTTEGTVSTSSLVFTPANWNIPQTVTVTSVDDAIVDRDDNGIANGIGVAYSIVTAAATSSDANYNGLNADDVGVTNLDNDAASLSIDDVTVTEGDSGTKLAVFTVTLSNAVAGGVSVNYATANGTATVGSDYVNNFGTINFTGTAGETKTVSVTINGDSTIEDDETFVVNLSGLTKAGVTIADSQGVGTITNDDLTQLPVITLEVAPASVLENGAGNITYTFTRTGATTNPLTVNYTIGGTATNGADYGTIPASVTFAAGSATATVTVDPTADSILEPNETVSLTLTSNAAYSIGTAGAVTGTITNDDDASFSISDVTVVEGNTGTRLAVFTVTLSNAVAGGASVAYATAANTATAGSDYIATAGTLNFTGTAGEQLTVSVTINGDTTVEPNESFFLNLSAPTNGVTLADGQGRGTIINDDVPPQPAGTPVLFFSAVTAANGRELWLTDGTQAGTRQVIDAFPGATGAFPSTVQLVNGTLLFASDDAAGDTELWFTDGTTAGTAQLVEINPVTSASSAIAPTFITPFDGGALFFTDDGISGNELWFTDGTASGTRLLADIQPGPTGSRSATNPARQLTVSGGKVFFTANTSAAGNELWVIESVAAGPRLVRDILPGSGSSGISVLTAFNEGVFLYANDGLNGVEAWFSDGTAAGTASLGNLSPLAAARATNPTVVGDKVFFAIEVSNTPGVLGGELWVSNGTVANTTRLLANVQWPINTVGAINGKAVFIANDGVSGSELWISDGTPSGTRLLKDIQPGGINSNGALAAGPGIVFNGELYFRGTTTAEGAELWKTDGTEAGTVLVADINPGTGSSNVSLLFSTILNGRLYFQASTPGEGLELWSTDGTAAGTTRVADINPGTAGSTPTNFSVQVLAPPVVSISLTPATVEEGEAFTLTATRGGAVLSQPTTVTYTITGAAATAGDIVTPLTGTITILANQTTATLTIATVDDAVLEANEAFTVTITNPVNGSIGTATATATIIDDDTAPLPLITLAVSPASVLENGAANLVYTFTRTGATTNPLTVNYAINGTATGGTDYGAILSSVTFAAGSDTATVTVDPTGDTVLEPNETVSLTLTADPAYLIGTPGAVTGTITNDDDASFSIGDVSIVEGNSGTSTAIFTVTLSNAVAGGASVNFATADGTASAGSDYVATSGTLNFAGTAGETQTVAVTISGDTVFEPNETFFLNLTAPTNGVTLLDGQGLGTITNDDAAPLPVITLAVSPASVLENGAANLDYTFTRTGATTNPLTVNYAINGTATGGTDYGAILSSVTFAAGSDTATVTVDPTGDTVLEPNETVSLTLTADPAYLIGTPGAVTGTITNDDDASFSIGDVSIVEGNSGTSTAIFTVTLSNAVAGGASVNFATADGTASAGSDYVGTSGTLAFAGTAGETQTVAVTISGDTVFEPNETFFLNLTAPTNGVTLLDGQGLGTITNDDAAPLPVITLAVSPASVLENGAANLDYTFTRIGATTDPLTVNYTIGGTATGGTDYGAILSSVTFAAGSDTATVTVDPTGDTVLEPNETVSLTLTADPAYLIGTTGAVTGTITNDDAASFSIGDVSIVEGNSGTSTAIFTVTLSNAVAGGASVNFATADGTATAGSDYVGTSGTLAFAGTAGETQTVAVTISGDTVFEPNETFFLNLTAPTNGVTLLDGQGLGTITNDDGSSITGTRNRDTLIGTAGDDLITGLQGADTIRGNGGADRFVYTSIVDAGDTIIDFNRAEGDKVDLTGALASVGYTGTTPITDGYLKFVTIGSDTMLQIDPDGSGLAAARNFILFTNVSLATLSNPDNFSPLAPTVI</sequence>
<evidence type="ECO:0000256" key="4">
    <source>
        <dbReference type="ARBA" id="ARBA00023065"/>
    </source>
</evidence>
<dbReference type="PATRIC" id="fig|292564.3.peg.1050"/>
<dbReference type="Pfam" id="PF03160">
    <property type="entry name" value="Calx-beta"/>
    <property type="match status" value="13"/>
</dbReference>
<feature type="domain" description="Calx-beta" evidence="6">
    <location>
        <begin position="3432"/>
        <end position="3531"/>
    </location>
</feature>
<dbReference type="GO" id="GO:0030001">
    <property type="term" value="P:metal ion transport"/>
    <property type="evidence" value="ECO:0007669"/>
    <property type="project" value="TreeGrafter"/>
</dbReference>
<feature type="domain" description="Calx-beta" evidence="6">
    <location>
        <begin position="3544"/>
        <end position="3644"/>
    </location>
</feature>
<reference evidence="9" key="1">
    <citation type="journal article" date="2013" name="Proc. Natl. Acad. Sci. U.S.A.">
        <title>Improving the coverage of the cyanobacterial phylum using diversity-driven genome sequencing.</title>
        <authorList>
            <person name="Shih P.M."/>
            <person name="Wu D."/>
            <person name="Latifi A."/>
            <person name="Axen S.D."/>
            <person name="Fewer D.P."/>
            <person name="Talla E."/>
            <person name="Calteau A."/>
            <person name="Cai F."/>
            <person name="Tandeau de Marsac N."/>
            <person name="Rippka R."/>
            <person name="Herdman M."/>
            <person name="Sivonen K."/>
            <person name="Coursin T."/>
            <person name="Laurent T."/>
            <person name="Goodwin L."/>
            <person name="Nolan M."/>
            <person name="Davenport K.W."/>
            <person name="Han C.S."/>
            <person name="Rubin E.M."/>
            <person name="Eisen J.A."/>
            <person name="Woyke T."/>
            <person name="Gugger M."/>
            <person name="Kerfeld C.A."/>
        </authorList>
    </citation>
    <scope>NUCLEOTIDE SEQUENCE [LARGE SCALE GENOMIC DNA]</scope>
    <source>
        <strain evidence="9">ATCC 27147 / PCC 6307</strain>
    </source>
</reference>
<dbReference type="HOGENOM" id="CLU_224058_0_0_3"/>
<dbReference type="NCBIfam" id="TIGR03661">
    <property type="entry name" value="T1SS_VCA0849"/>
    <property type="match status" value="1"/>
</dbReference>
<feature type="domain" description="LamG-like jellyroll fold" evidence="7">
    <location>
        <begin position="2042"/>
        <end position="2188"/>
    </location>
</feature>
<feature type="domain" description="Calx-beta" evidence="6">
    <location>
        <begin position="3203"/>
        <end position="3304"/>
    </location>
</feature>
<dbReference type="NCBIfam" id="TIGR04534">
    <property type="entry name" value="ELWxxDGT_rpt"/>
    <property type="match status" value="1"/>
</dbReference>
<dbReference type="PANTHER" id="PTHR11878">
    <property type="entry name" value="SODIUM/CALCIUM EXCHANGER"/>
    <property type="match status" value="1"/>
</dbReference>
<keyword evidence="4" id="KW-0406">Ion transport</keyword>
<dbReference type="InterPro" id="IPR030916">
    <property type="entry name" value="ELWxxDGT_rpt"/>
</dbReference>
<proteinExistence type="predicted"/>
<dbReference type="Proteomes" id="UP000010388">
    <property type="component" value="Chromosome"/>
</dbReference>
<feature type="domain" description="Calx-beta" evidence="6">
    <location>
        <begin position="2525"/>
        <end position="2625"/>
    </location>
</feature>
<dbReference type="GO" id="GO:0007154">
    <property type="term" value="P:cell communication"/>
    <property type="evidence" value="ECO:0007669"/>
    <property type="project" value="InterPro"/>
</dbReference>
<dbReference type="OrthoDB" id="461104at2"/>
<feature type="domain" description="Calx-beta" evidence="6">
    <location>
        <begin position="3317"/>
        <end position="3417"/>
    </location>
</feature>
<dbReference type="InterPro" id="IPR006558">
    <property type="entry name" value="LamG-like"/>
</dbReference>
<evidence type="ECO:0000256" key="2">
    <source>
        <dbReference type="ARBA" id="ARBA00022737"/>
    </source>
</evidence>
<feature type="domain" description="Calx-beta" evidence="6">
    <location>
        <begin position="3659"/>
        <end position="3758"/>
    </location>
</feature>
<feature type="domain" description="Calx-beta" evidence="6">
    <location>
        <begin position="2297"/>
        <end position="2397"/>
    </location>
</feature>
<dbReference type="STRING" id="292564.Cyagr_1101"/>
<evidence type="ECO:0000259" key="7">
    <source>
        <dbReference type="SMART" id="SM00560"/>
    </source>
</evidence>
<dbReference type="GO" id="GO:0005509">
    <property type="term" value="F:calcium ion binding"/>
    <property type="evidence" value="ECO:0007669"/>
    <property type="project" value="InterPro"/>
</dbReference>
<dbReference type="RefSeq" id="WP_015108736.1">
    <property type="nucleotide sequence ID" value="NC_019675.1"/>
</dbReference>
<evidence type="ECO:0000313" key="8">
    <source>
        <dbReference type="EMBL" id="AFY28282.1"/>
    </source>
</evidence>
<evidence type="ECO:0000256" key="3">
    <source>
        <dbReference type="ARBA" id="ARBA00022837"/>
    </source>
</evidence>
<evidence type="ECO:0000259" key="6">
    <source>
        <dbReference type="SMART" id="SM00237"/>
    </source>
</evidence>
<feature type="domain" description="Calx-beta" evidence="6">
    <location>
        <begin position="3095"/>
        <end position="3191"/>
    </location>
</feature>
<keyword evidence="1" id="KW-0732">Signal</keyword>
<feature type="domain" description="Calx-beta" evidence="6">
    <location>
        <begin position="1710"/>
        <end position="1811"/>
    </location>
</feature>
<dbReference type="InterPro" id="IPR001343">
    <property type="entry name" value="Hemolysn_Ca-bd"/>
</dbReference>
<dbReference type="KEGG" id="cgc:Cyagr_1101"/>
<keyword evidence="2" id="KW-0677">Repeat</keyword>
<dbReference type="SUPFAM" id="SSF51120">
    <property type="entry name" value="beta-Roll"/>
    <property type="match status" value="1"/>
</dbReference>
<feature type="domain" description="Calx-beta" evidence="6">
    <location>
        <begin position="1596"/>
        <end position="1697"/>
    </location>
</feature>
<dbReference type="InterPro" id="IPR003644">
    <property type="entry name" value="Calx_beta"/>
</dbReference>
<dbReference type="SUPFAM" id="SSF141072">
    <property type="entry name" value="CalX-like"/>
    <property type="match status" value="13"/>
</dbReference>
<dbReference type="Gene3D" id="2.60.40.2030">
    <property type="match status" value="13"/>
</dbReference>
<dbReference type="InterPro" id="IPR019960">
    <property type="entry name" value="T1SS_VCA0849"/>
</dbReference>
<dbReference type="InterPro" id="IPR011049">
    <property type="entry name" value="Serralysin-like_metalloprot_C"/>
</dbReference>
<dbReference type="SMART" id="SM00237">
    <property type="entry name" value="Calx_beta"/>
    <property type="match status" value="13"/>
</dbReference>
<gene>
    <name evidence="8" type="ordered locus">Cyagr_1101</name>
</gene>
<organism evidence="8 9">
    <name type="scientific">Cyanobium gracile (strain ATCC 27147 / PCC 6307)</name>
    <dbReference type="NCBI Taxonomy" id="292564"/>
    <lineage>
        <taxon>Bacteria</taxon>
        <taxon>Bacillati</taxon>
        <taxon>Cyanobacteriota</taxon>
        <taxon>Cyanophyceae</taxon>
        <taxon>Synechococcales</taxon>
        <taxon>Prochlorococcaceae</taxon>
        <taxon>Cyanobium</taxon>
    </lineage>
</organism>
<dbReference type="InterPro" id="IPR013320">
    <property type="entry name" value="ConA-like_dom_sf"/>
</dbReference>
<evidence type="ECO:0000256" key="5">
    <source>
        <dbReference type="ARBA" id="ARBA00023157"/>
    </source>
</evidence>
<keyword evidence="5" id="KW-1015">Disulfide bond</keyword>
<dbReference type="SUPFAM" id="SSF49899">
    <property type="entry name" value="Concanavalin A-like lectins/glucanases"/>
    <property type="match status" value="1"/>
</dbReference>
<dbReference type="InterPro" id="IPR051171">
    <property type="entry name" value="CaCA"/>
</dbReference>
<dbReference type="EMBL" id="CP003495">
    <property type="protein sequence ID" value="AFY28282.1"/>
    <property type="molecule type" value="Genomic_DNA"/>
</dbReference>
<dbReference type="PANTHER" id="PTHR11878:SF65">
    <property type="entry name" value="NA_CA-EXCHANGE PROTEIN, ISOFORM G"/>
    <property type="match status" value="1"/>
</dbReference>
<dbReference type="InterPro" id="IPR038081">
    <property type="entry name" value="CalX-like_sf"/>
</dbReference>
<dbReference type="Pfam" id="PF00353">
    <property type="entry name" value="HemolysinCabind"/>
    <property type="match status" value="1"/>
</dbReference>